<gene>
    <name evidence="1" type="ORF">D3272_15660</name>
</gene>
<reference evidence="1 2" key="1">
    <citation type="submission" date="2018-09" db="EMBL/GenBank/DDBJ databases">
        <authorList>
            <person name="Grouzdev D.S."/>
            <person name="Krutkina M.S."/>
        </authorList>
    </citation>
    <scope>NUCLEOTIDE SEQUENCE [LARGE SCALE GENOMIC DNA]</scope>
    <source>
        <strain evidence="1 2">RmlP001</strain>
    </source>
</reference>
<evidence type="ECO:0000313" key="2">
    <source>
        <dbReference type="Proteomes" id="UP000289411"/>
    </source>
</evidence>
<dbReference type="AlphaFoldDB" id="A0A4Q2RE28"/>
<dbReference type="EMBL" id="QYBC01000013">
    <property type="protein sequence ID" value="RYB03587.1"/>
    <property type="molecule type" value="Genomic_DNA"/>
</dbReference>
<sequence>MVGKVEAYAALGAALKNERWAWSGHSEDETVVVVTLWADKLREVPGGGTRYDLFDAPDLDAWRTKRGNRERIRDLLLARDRCDGLFGVVVGHANEAGDAMLEGSVYEARPDLVMRLIDLDEATGEFSAETA</sequence>
<keyword evidence="2" id="KW-1185">Reference proteome</keyword>
<dbReference type="Proteomes" id="UP000289411">
    <property type="component" value="Unassembled WGS sequence"/>
</dbReference>
<proteinExistence type="predicted"/>
<protein>
    <submittedName>
        <fullName evidence="1">Uncharacterized protein</fullName>
    </submittedName>
</protein>
<name>A0A4Q2RE28_9HYPH</name>
<comment type="caution">
    <text evidence="1">The sequence shown here is derived from an EMBL/GenBank/DDBJ whole genome shotgun (WGS) entry which is preliminary data.</text>
</comment>
<reference evidence="1 2" key="2">
    <citation type="submission" date="2019-02" db="EMBL/GenBank/DDBJ databases">
        <title>'Lichenibacterium ramalinii' gen. nov. sp. nov., 'Lichenibacterium minor' gen. nov. sp. nov.</title>
        <authorList>
            <person name="Pankratov T."/>
        </authorList>
    </citation>
    <scope>NUCLEOTIDE SEQUENCE [LARGE SCALE GENOMIC DNA]</scope>
    <source>
        <strain evidence="1 2">RmlP001</strain>
    </source>
</reference>
<evidence type="ECO:0000313" key="1">
    <source>
        <dbReference type="EMBL" id="RYB03587.1"/>
    </source>
</evidence>
<accession>A0A4Q2RE28</accession>
<organism evidence="1 2">
    <name type="scientific">Lichenibacterium ramalinae</name>
    <dbReference type="NCBI Taxonomy" id="2316527"/>
    <lineage>
        <taxon>Bacteria</taxon>
        <taxon>Pseudomonadati</taxon>
        <taxon>Pseudomonadota</taxon>
        <taxon>Alphaproteobacteria</taxon>
        <taxon>Hyphomicrobiales</taxon>
        <taxon>Lichenihabitantaceae</taxon>
        <taxon>Lichenibacterium</taxon>
    </lineage>
</organism>